<evidence type="ECO:0000256" key="1">
    <source>
        <dbReference type="SAM" id="Phobius"/>
    </source>
</evidence>
<keyword evidence="1" id="KW-0472">Membrane</keyword>
<proteinExistence type="predicted"/>
<evidence type="ECO:0000313" key="2">
    <source>
        <dbReference type="EMBL" id="MBK1815296.1"/>
    </source>
</evidence>
<keyword evidence="1" id="KW-1133">Transmembrane helix</keyword>
<protein>
    <submittedName>
        <fullName evidence="2">Uncharacterized protein</fullName>
    </submittedName>
</protein>
<sequence length="137" mass="16112">MQLTRFDRWLREKYVYETHVQTLRPVEAVPRGIREVEIPDVPGKRFKHLYVASNAKAADDLISQLKENSQMYATQIVDRRRWYVPLIAPKEKSVTWFLLSSIIIGSSLVVFLFHLKGLVEDPEFRKNVMEALKLLRK</sequence>
<dbReference type="Proteomes" id="UP000600139">
    <property type="component" value="Unassembled WGS sequence"/>
</dbReference>
<dbReference type="AlphaFoldDB" id="A0A934R2W3"/>
<organism evidence="2 3">
    <name type="scientific">Luteolibacter yonseiensis</name>
    <dbReference type="NCBI Taxonomy" id="1144680"/>
    <lineage>
        <taxon>Bacteria</taxon>
        <taxon>Pseudomonadati</taxon>
        <taxon>Verrucomicrobiota</taxon>
        <taxon>Verrucomicrobiia</taxon>
        <taxon>Verrucomicrobiales</taxon>
        <taxon>Verrucomicrobiaceae</taxon>
        <taxon>Luteolibacter</taxon>
    </lineage>
</organism>
<evidence type="ECO:0000313" key="3">
    <source>
        <dbReference type="Proteomes" id="UP000600139"/>
    </source>
</evidence>
<keyword evidence="1" id="KW-0812">Transmembrane</keyword>
<reference evidence="2" key="1">
    <citation type="submission" date="2021-01" db="EMBL/GenBank/DDBJ databases">
        <title>Modified the classification status of verrucomicrobia.</title>
        <authorList>
            <person name="Feng X."/>
        </authorList>
    </citation>
    <scope>NUCLEOTIDE SEQUENCE</scope>
    <source>
        <strain evidence="2">JCM 18052</strain>
    </source>
</reference>
<dbReference type="EMBL" id="JAENIK010000008">
    <property type="protein sequence ID" value="MBK1815296.1"/>
    <property type="molecule type" value="Genomic_DNA"/>
</dbReference>
<gene>
    <name evidence="2" type="ORF">JIN84_06710</name>
</gene>
<feature type="transmembrane region" description="Helical" evidence="1">
    <location>
        <begin position="96"/>
        <end position="115"/>
    </location>
</feature>
<keyword evidence="3" id="KW-1185">Reference proteome</keyword>
<dbReference type="RefSeq" id="WP_200350262.1">
    <property type="nucleotide sequence ID" value="NZ_BAABHZ010000012.1"/>
</dbReference>
<name>A0A934R2W3_9BACT</name>
<comment type="caution">
    <text evidence="2">The sequence shown here is derived from an EMBL/GenBank/DDBJ whole genome shotgun (WGS) entry which is preliminary data.</text>
</comment>
<accession>A0A934R2W3</accession>